<dbReference type="Proteomes" id="UP000258127">
    <property type="component" value="Chromosome"/>
</dbReference>
<keyword evidence="2" id="KW-1185">Reference proteome</keyword>
<organism evidence="1 2">
    <name type="scientific">Pseudomonas parafulva</name>
    <dbReference type="NCBI Taxonomy" id="157782"/>
    <lineage>
        <taxon>Bacteria</taxon>
        <taxon>Pseudomonadati</taxon>
        <taxon>Pseudomonadota</taxon>
        <taxon>Gammaproteobacteria</taxon>
        <taxon>Pseudomonadales</taxon>
        <taxon>Pseudomonadaceae</taxon>
        <taxon>Pseudomonas</taxon>
    </lineage>
</organism>
<sequence>MIPVIAVEEPEGFDEACRKAGTTWLQNNPNAKRPRDFWSPFRLRLAEAFKDRCGFGAMWISSGTVDHFMSCHEDKNLAYEWSNYRYVEGWLNSSKSKKRAEELLDPFSVADGWFEIVLPSMQMVVSQCIPEPFRALAERTLTLLPLRDDERILRTRRQWLEAYENGMPLEVLREKAPLIAIAVEKRDLARKLIGR</sequence>
<reference evidence="1 2" key="1">
    <citation type="submission" date="2018-08" db="EMBL/GenBank/DDBJ databases">
        <authorList>
            <person name="Lee Y."/>
            <person name="Kakembo D."/>
        </authorList>
    </citation>
    <scope>NUCLEOTIDE SEQUENCE [LARGE SCALE GENOMIC DNA]</scope>
    <source>
        <strain evidence="1 2">JBCS1880</strain>
    </source>
</reference>
<gene>
    <name evidence="1" type="ORF">DZC75_20960</name>
</gene>
<dbReference type="EMBL" id="CP031641">
    <property type="protein sequence ID" value="AXO90347.1"/>
    <property type="molecule type" value="Genomic_DNA"/>
</dbReference>
<dbReference type="AlphaFoldDB" id="A0AAI8PDB7"/>
<evidence type="ECO:0000313" key="2">
    <source>
        <dbReference type="Proteomes" id="UP000258127"/>
    </source>
</evidence>
<accession>A0AAI8PDB7</accession>
<proteinExistence type="predicted"/>
<evidence type="ECO:0000313" key="1">
    <source>
        <dbReference type="EMBL" id="AXO90347.1"/>
    </source>
</evidence>
<name>A0AAI8PDB7_9PSED</name>
<protein>
    <submittedName>
        <fullName evidence="1">Uncharacterized protein</fullName>
    </submittedName>
</protein>
<dbReference type="RefSeq" id="WP_116889647.1">
    <property type="nucleotide sequence ID" value="NZ_CP031641.1"/>
</dbReference>